<dbReference type="GO" id="GO:1990961">
    <property type="term" value="P:xenobiotic detoxification by transmembrane export across the plasma membrane"/>
    <property type="evidence" value="ECO:0007669"/>
    <property type="project" value="InterPro"/>
</dbReference>
<dbReference type="InterPro" id="IPR002528">
    <property type="entry name" value="MATE_fam"/>
</dbReference>
<dbReference type="AlphaFoldDB" id="A0A9Q0HEA9"/>
<feature type="transmembrane region" description="Helical" evidence="6">
    <location>
        <begin position="165"/>
        <end position="182"/>
    </location>
</feature>
<comment type="caution">
    <text evidence="7">The sequence shown here is derived from an EMBL/GenBank/DDBJ whole genome shotgun (WGS) entry which is preliminary data.</text>
</comment>
<dbReference type="PANTHER" id="PTHR11206">
    <property type="entry name" value="MULTIDRUG RESISTANCE PROTEIN"/>
    <property type="match status" value="1"/>
</dbReference>
<feature type="transmembrane region" description="Helical" evidence="6">
    <location>
        <begin position="446"/>
        <end position="467"/>
    </location>
</feature>
<keyword evidence="3 6" id="KW-0812">Transmembrane</keyword>
<feature type="transmembrane region" description="Helical" evidence="6">
    <location>
        <begin position="194"/>
        <end position="218"/>
    </location>
</feature>
<keyword evidence="5 6" id="KW-0472">Membrane</keyword>
<evidence type="ECO:0000313" key="8">
    <source>
        <dbReference type="Proteomes" id="UP001141806"/>
    </source>
</evidence>
<evidence type="ECO:0000256" key="1">
    <source>
        <dbReference type="ARBA" id="ARBA00004141"/>
    </source>
</evidence>
<evidence type="ECO:0000256" key="6">
    <source>
        <dbReference type="RuleBase" id="RU004914"/>
    </source>
</evidence>
<proteinExistence type="inferred from homology"/>
<name>A0A9Q0HEA9_9MAGN</name>
<dbReference type="GO" id="GO:0042910">
    <property type="term" value="F:xenobiotic transmembrane transporter activity"/>
    <property type="evidence" value="ECO:0007669"/>
    <property type="project" value="InterPro"/>
</dbReference>
<evidence type="ECO:0000256" key="5">
    <source>
        <dbReference type="ARBA" id="ARBA00023136"/>
    </source>
</evidence>
<comment type="caution">
    <text evidence="6">Lacks conserved residue(s) required for the propagation of feature annotation.</text>
</comment>
<comment type="similarity">
    <text evidence="2 6">Belongs to the multi antimicrobial extrusion (MATE) (TC 2.A.66.1) family.</text>
</comment>
<organism evidence="7 8">
    <name type="scientific">Protea cynaroides</name>
    <dbReference type="NCBI Taxonomy" id="273540"/>
    <lineage>
        <taxon>Eukaryota</taxon>
        <taxon>Viridiplantae</taxon>
        <taxon>Streptophyta</taxon>
        <taxon>Embryophyta</taxon>
        <taxon>Tracheophyta</taxon>
        <taxon>Spermatophyta</taxon>
        <taxon>Magnoliopsida</taxon>
        <taxon>Proteales</taxon>
        <taxon>Proteaceae</taxon>
        <taxon>Protea</taxon>
    </lineage>
</organism>
<dbReference type="EMBL" id="JAMYWD010000007">
    <property type="protein sequence ID" value="KAJ4964986.1"/>
    <property type="molecule type" value="Genomic_DNA"/>
</dbReference>
<dbReference type="NCBIfam" id="TIGR00797">
    <property type="entry name" value="matE"/>
    <property type="match status" value="1"/>
</dbReference>
<dbReference type="OrthoDB" id="2126698at2759"/>
<feature type="transmembrane region" description="Helical" evidence="6">
    <location>
        <begin position="230"/>
        <end position="252"/>
    </location>
</feature>
<feature type="transmembrane region" description="Helical" evidence="6">
    <location>
        <begin position="387"/>
        <end position="409"/>
    </location>
</feature>
<feature type="transmembrane region" description="Helical" evidence="6">
    <location>
        <begin position="343"/>
        <end position="367"/>
    </location>
</feature>
<feature type="transmembrane region" description="Helical" evidence="6">
    <location>
        <begin position="416"/>
        <end position="440"/>
    </location>
</feature>
<sequence length="500" mass="55092">MQTISGKIREETVPLLQKLPSVKESNRGDLQDEDLGKKVWIESQKLWHIVGPAIFSRVSSFSMNVITQAFAGHLGDLELASISIANNVIVGFNFGLLLGMASALETLCGQAFGAKKYRMLGIYMQRSWIVLLLCSVLLLPMYLFASPILKWMGQPEDVAEQSGMVALWLIPLHFSFAFQFPLQRFLQCQLKTGVIAWVSLVGLIVHIFMSWVFVYGLKLGLVGTAITLNFSWWVLVFGLLAYTVCGGCPVTWTGFSTEAFFGLWEFLKLSTASGVMLCLENWYYRIIILMTGNLKNAKIAVDALSICMTINGWEMMIPLAFFAATGVRVANELGAGNGKGAKFATTVSVVTSTILGLIFGVLIMVFHDKFAIIFTTSDVVNTAVDKLSVLLFFTILFNSVQPVLSGVAVGSGWQSFVAYINLGCYYLIGIPFGYFLGWIFNFGVEGIWIGMISGTGVQTLVLAIIIIRCDWENEARKTTSQVEKWEKVDGGDSENQITAS</sequence>
<dbReference type="GO" id="GO:0016020">
    <property type="term" value="C:membrane"/>
    <property type="evidence" value="ECO:0007669"/>
    <property type="project" value="UniProtKB-SubCell"/>
</dbReference>
<dbReference type="Proteomes" id="UP001141806">
    <property type="component" value="Unassembled WGS sequence"/>
</dbReference>
<evidence type="ECO:0000256" key="4">
    <source>
        <dbReference type="ARBA" id="ARBA00022989"/>
    </source>
</evidence>
<dbReference type="GO" id="GO:0015297">
    <property type="term" value="F:antiporter activity"/>
    <property type="evidence" value="ECO:0007669"/>
    <property type="project" value="InterPro"/>
</dbReference>
<keyword evidence="4 6" id="KW-1133">Transmembrane helix</keyword>
<feature type="transmembrane region" description="Helical" evidence="6">
    <location>
        <begin position="128"/>
        <end position="145"/>
    </location>
</feature>
<accession>A0A9Q0HEA9</accession>
<keyword evidence="8" id="KW-1185">Reference proteome</keyword>
<evidence type="ECO:0000256" key="3">
    <source>
        <dbReference type="ARBA" id="ARBA00022692"/>
    </source>
</evidence>
<reference evidence="7" key="1">
    <citation type="journal article" date="2023" name="Plant J.">
        <title>The genome of the king protea, Protea cynaroides.</title>
        <authorList>
            <person name="Chang J."/>
            <person name="Duong T.A."/>
            <person name="Schoeman C."/>
            <person name="Ma X."/>
            <person name="Roodt D."/>
            <person name="Barker N."/>
            <person name="Li Z."/>
            <person name="Van de Peer Y."/>
            <person name="Mizrachi E."/>
        </authorList>
    </citation>
    <scope>NUCLEOTIDE SEQUENCE</scope>
    <source>
        <tissue evidence="7">Young leaves</tissue>
    </source>
</reference>
<gene>
    <name evidence="7" type="ORF">NE237_016835</name>
</gene>
<evidence type="ECO:0000256" key="2">
    <source>
        <dbReference type="ARBA" id="ARBA00010199"/>
    </source>
</evidence>
<comment type="subcellular location">
    <subcellularLocation>
        <location evidence="1">Membrane</location>
        <topology evidence="1">Multi-pass membrane protein</topology>
    </subcellularLocation>
</comment>
<protein>
    <recommendedName>
        <fullName evidence="6">Protein DETOXIFICATION</fullName>
    </recommendedName>
    <alternativeName>
        <fullName evidence="6">Multidrug and toxic compound extrusion protein</fullName>
    </alternativeName>
</protein>
<evidence type="ECO:0000313" key="7">
    <source>
        <dbReference type="EMBL" id="KAJ4964986.1"/>
    </source>
</evidence>
<dbReference type="Pfam" id="PF01554">
    <property type="entry name" value="MatE"/>
    <property type="match status" value="2"/>
</dbReference>
<dbReference type="InterPro" id="IPR045069">
    <property type="entry name" value="MATE_euk"/>
</dbReference>
<dbReference type="CDD" id="cd13132">
    <property type="entry name" value="MATE_eukaryotic"/>
    <property type="match status" value="1"/>
</dbReference>